<comment type="caution">
    <text evidence="2">The sequence shown here is derived from an EMBL/GenBank/DDBJ whole genome shotgun (WGS) entry which is preliminary data.</text>
</comment>
<dbReference type="InterPro" id="IPR016040">
    <property type="entry name" value="NAD(P)-bd_dom"/>
</dbReference>
<evidence type="ECO:0000259" key="1">
    <source>
        <dbReference type="Pfam" id="PF13460"/>
    </source>
</evidence>
<dbReference type="AlphaFoldDB" id="A0A2W0CCC8"/>
<keyword evidence="2" id="KW-0560">Oxidoreductase</keyword>
<evidence type="ECO:0000313" key="2">
    <source>
        <dbReference type="EMBL" id="PYY30316.1"/>
    </source>
</evidence>
<dbReference type="CDD" id="cd05244">
    <property type="entry name" value="BVR-B_like_SDR_a"/>
    <property type="match status" value="1"/>
</dbReference>
<dbReference type="SUPFAM" id="SSF51735">
    <property type="entry name" value="NAD(P)-binding Rossmann-fold domains"/>
    <property type="match status" value="1"/>
</dbReference>
<feature type="domain" description="NAD(P)-binding" evidence="1">
    <location>
        <begin position="8"/>
        <end position="198"/>
    </location>
</feature>
<dbReference type="EC" id="1.6.5.3" evidence="2"/>
<gene>
    <name evidence="2" type="ORF">PIL02S_01311</name>
</gene>
<evidence type="ECO:0000313" key="3">
    <source>
        <dbReference type="Proteomes" id="UP000247459"/>
    </source>
</evidence>
<proteinExistence type="predicted"/>
<dbReference type="Proteomes" id="UP000247459">
    <property type="component" value="Unassembled WGS sequence"/>
</dbReference>
<organism evidence="2 3">
    <name type="scientific">Paenibacillus illinoisensis</name>
    <dbReference type="NCBI Taxonomy" id="59845"/>
    <lineage>
        <taxon>Bacteria</taxon>
        <taxon>Bacillati</taxon>
        <taxon>Bacillota</taxon>
        <taxon>Bacilli</taxon>
        <taxon>Bacillales</taxon>
        <taxon>Paenibacillaceae</taxon>
        <taxon>Paenibacillus</taxon>
    </lineage>
</organism>
<sequence length="214" mass="23024">MMKIGIIGATGKAGNLILKEAASRGHEVTAIVRNASKVEDKSLNVLEKDVFDLTSQDAQAFDVIVNAFGAPAGKEHLHVEVGQALINILKDAPQTRLIVIGGAGSLFTDETHSLRVVDAPGFPDAYKPTATNQGKNLQDLQASSGIQWTFLSPASFFNPEGVRTGKYQTGKDHIILNSEGKSYISYADYAIALVDEIENAEHKNERFTVVGEAK</sequence>
<dbReference type="EMBL" id="PRLG01000009">
    <property type="protein sequence ID" value="PYY30316.1"/>
    <property type="molecule type" value="Genomic_DNA"/>
</dbReference>
<dbReference type="Pfam" id="PF13460">
    <property type="entry name" value="NAD_binding_10"/>
    <property type="match status" value="1"/>
</dbReference>
<dbReference type="PANTHER" id="PTHR43355:SF2">
    <property type="entry name" value="FLAVIN REDUCTASE (NADPH)"/>
    <property type="match status" value="1"/>
</dbReference>
<reference evidence="2 3" key="1">
    <citation type="submission" date="2018-01" db="EMBL/GenBank/DDBJ databases">
        <title>Genome sequence of the PGP bacterium Paenibacillus illinoisensis E3.</title>
        <authorList>
            <person name="Rolli E."/>
            <person name="Marasco R."/>
            <person name="Bessem C."/>
            <person name="Michoud G."/>
            <person name="Gaiarsa S."/>
            <person name="Borin S."/>
            <person name="Daffonchio D."/>
        </authorList>
    </citation>
    <scope>NUCLEOTIDE SEQUENCE [LARGE SCALE GENOMIC DNA]</scope>
    <source>
        <strain evidence="2 3">E3</strain>
    </source>
</reference>
<accession>A0A2W0CCC8</accession>
<dbReference type="Gene3D" id="3.40.50.720">
    <property type="entry name" value="NAD(P)-binding Rossmann-like Domain"/>
    <property type="match status" value="1"/>
</dbReference>
<name>A0A2W0CCC8_9BACL</name>
<protein>
    <submittedName>
        <fullName evidence="2">Putative oxidoreductase</fullName>
        <ecNumber evidence="2">1.6.5.3</ecNumber>
    </submittedName>
</protein>
<dbReference type="InterPro" id="IPR036291">
    <property type="entry name" value="NAD(P)-bd_dom_sf"/>
</dbReference>
<dbReference type="InterPro" id="IPR051606">
    <property type="entry name" value="Polyketide_Oxido-like"/>
</dbReference>
<dbReference type="GO" id="GO:0016646">
    <property type="term" value="F:oxidoreductase activity, acting on the CH-NH group of donors, NAD or NADP as acceptor"/>
    <property type="evidence" value="ECO:0007669"/>
    <property type="project" value="TreeGrafter"/>
</dbReference>
<dbReference type="PANTHER" id="PTHR43355">
    <property type="entry name" value="FLAVIN REDUCTASE (NADPH)"/>
    <property type="match status" value="1"/>
</dbReference>